<keyword evidence="4" id="KW-1133">Transmembrane helix</keyword>
<dbReference type="InterPro" id="IPR007419">
    <property type="entry name" value="BFD-like_2Fe2S-bd_dom"/>
</dbReference>
<keyword evidence="4" id="KW-0812">Transmembrane</keyword>
<gene>
    <name evidence="7" type="ORF">AVDCRST_MAG74-1186</name>
</gene>
<dbReference type="Gene3D" id="3.90.1010.10">
    <property type="match status" value="1"/>
</dbReference>
<dbReference type="InterPro" id="IPR041854">
    <property type="entry name" value="BFD-like_2Fe2S-bd_dom_sf"/>
</dbReference>
<protein>
    <submittedName>
        <fullName evidence="7">Uncharacterized protein</fullName>
    </submittedName>
</protein>
<evidence type="ECO:0000256" key="3">
    <source>
        <dbReference type="ARBA" id="ARBA00023014"/>
    </source>
</evidence>
<dbReference type="AlphaFoldDB" id="A0A6J4NT26"/>
<feature type="domain" description="BFD-like [2Fe-2S]-binding" evidence="6">
    <location>
        <begin position="139"/>
        <end position="188"/>
    </location>
</feature>
<evidence type="ECO:0000256" key="1">
    <source>
        <dbReference type="ARBA" id="ARBA00022723"/>
    </source>
</evidence>
<feature type="transmembrane region" description="Helical" evidence="4">
    <location>
        <begin position="20"/>
        <end position="43"/>
    </location>
</feature>
<dbReference type="SUPFAM" id="SSF82649">
    <property type="entry name" value="SufE/NifU"/>
    <property type="match status" value="1"/>
</dbReference>
<keyword evidence="2" id="KW-0408">Iron</keyword>
<keyword evidence="4" id="KW-0472">Membrane</keyword>
<reference evidence="7" key="1">
    <citation type="submission" date="2020-02" db="EMBL/GenBank/DDBJ databases">
        <authorList>
            <person name="Meier V. D."/>
        </authorList>
    </citation>
    <scope>NUCLEOTIDE SEQUENCE</scope>
    <source>
        <strain evidence="7">AVDCRST_MAG74</strain>
    </source>
</reference>
<dbReference type="GO" id="GO:0016226">
    <property type="term" value="P:iron-sulfur cluster assembly"/>
    <property type="evidence" value="ECO:0007669"/>
    <property type="project" value="InterPro"/>
</dbReference>
<dbReference type="Pfam" id="PF01592">
    <property type="entry name" value="NifU_N"/>
    <property type="match status" value="1"/>
</dbReference>
<dbReference type="GO" id="GO:0051536">
    <property type="term" value="F:iron-sulfur cluster binding"/>
    <property type="evidence" value="ECO:0007669"/>
    <property type="project" value="UniProtKB-KW"/>
</dbReference>
<proteinExistence type="predicted"/>
<dbReference type="Pfam" id="PF04324">
    <property type="entry name" value="Fer2_BFD"/>
    <property type="match status" value="1"/>
</dbReference>
<evidence type="ECO:0000259" key="6">
    <source>
        <dbReference type="Pfam" id="PF04324"/>
    </source>
</evidence>
<dbReference type="EMBL" id="CADCUR010000098">
    <property type="protein sequence ID" value="CAA9394415.1"/>
    <property type="molecule type" value="Genomic_DNA"/>
</dbReference>
<name>A0A6J4NT26_9BACT</name>
<keyword evidence="1" id="KW-0479">Metal-binding</keyword>
<evidence type="ECO:0000313" key="7">
    <source>
        <dbReference type="EMBL" id="CAA9394415.1"/>
    </source>
</evidence>
<organism evidence="7">
    <name type="scientific">uncultured Pyrinomonadaceae bacterium</name>
    <dbReference type="NCBI Taxonomy" id="2283094"/>
    <lineage>
        <taxon>Bacteria</taxon>
        <taxon>Pseudomonadati</taxon>
        <taxon>Acidobacteriota</taxon>
        <taxon>Blastocatellia</taxon>
        <taxon>Blastocatellales</taxon>
        <taxon>Pyrinomonadaceae</taxon>
        <taxon>environmental samples</taxon>
    </lineage>
</organism>
<dbReference type="GO" id="GO:0005506">
    <property type="term" value="F:iron ion binding"/>
    <property type="evidence" value="ECO:0007669"/>
    <property type="project" value="InterPro"/>
</dbReference>
<dbReference type="Gene3D" id="1.10.10.1100">
    <property type="entry name" value="BFD-like [2Fe-2S]-binding domain"/>
    <property type="match status" value="1"/>
</dbReference>
<evidence type="ECO:0000256" key="4">
    <source>
        <dbReference type="SAM" id="Phobius"/>
    </source>
</evidence>
<sequence length="194" mass="20972">MSFYPPQVSEKFHAPKNVGAAFESNAVGASATFVCGAVLRFTLRIDRQTKKIQEVKFVTSGCGYLIAAADALAEKIAGKSLTELHSLDKRVLEFAIESELGEFSEHRKHCLELATDTLQSALADFRRLQIEEFAGEKALICTCFGVSEETIENLIAEKSLATIEEVTDICSAGGGCGSCQPLIQEILDTAAHII</sequence>
<dbReference type="PANTHER" id="PTHR10093">
    <property type="entry name" value="IRON-SULFUR CLUSTER ASSEMBLY ENZYME NIFU HOMOLOG"/>
    <property type="match status" value="1"/>
</dbReference>
<keyword evidence="3" id="KW-0411">Iron-sulfur</keyword>
<feature type="domain" description="NIF system FeS cluster assembly NifU N-terminal" evidence="5">
    <location>
        <begin position="4"/>
        <end position="129"/>
    </location>
</feature>
<accession>A0A6J4NT26</accession>
<evidence type="ECO:0000259" key="5">
    <source>
        <dbReference type="Pfam" id="PF01592"/>
    </source>
</evidence>
<dbReference type="InterPro" id="IPR002871">
    <property type="entry name" value="NIF_FeS_clus_asmbl_NifU_N"/>
</dbReference>
<evidence type="ECO:0000256" key="2">
    <source>
        <dbReference type="ARBA" id="ARBA00023004"/>
    </source>
</evidence>